<protein>
    <submittedName>
        <fullName evidence="1">Uncharacterized protein</fullName>
    </submittedName>
</protein>
<reference evidence="1" key="1">
    <citation type="submission" date="2019-11" db="EMBL/GenBank/DDBJ databases">
        <title>Nori genome reveals adaptations in red seaweeds to the harsh intertidal environment.</title>
        <authorList>
            <person name="Wang D."/>
            <person name="Mao Y."/>
        </authorList>
    </citation>
    <scope>NUCLEOTIDE SEQUENCE</scope>
    <source>
        <tissue evidence="1">Gametophyte</tissue>
    </source>
</reference>
<keyword evidence="2" id="KW-1185">Reference proteome</keyword>
<proteinExistence type="predicted"/>
<evidence type="ECO:0000313" key="2">
    <source>
        <dbReference type="Proteomes" id="UP000798662"/>
    </source>
</evidence>
<evidence type="ECO:0000313" key="1">
    <source>
        <dbReference type="EMBL" id="KAK1864602.1"/>
    </source>
</evidence>
<dbReference type="Proteomes" id="UP000798662">
    <property type="component" value="Chromosome 2"/>
</dbReference>
<gene>
    <name evidence="1" type="ORF">I4F81_007147</name>
</gene>
<accession>A0ACC3C369</accession>
<organism evidence="1 2">
    <name type="scientific">Pyropia yezoensis</name>
    <name type="common">Susabi-nori</name>
    <name type="synonym">Porphyra yezoensis</name>
    <dbReference type="NCBI Taxonomy" id="2788"/>
    <lineage>
        <taxon>Eukaryota</taxon>
        <taxon>Rhodophyta</taxon>
        <taxon>Bangiophyceae</taxon>
        <taxon>Bangiales</taxon>
        <taxon>Bangiaceae</taxon>
        <taxon>Pyropia</taxon>
    </lineage>
</organism>
<name>A0ACC3C369_PYRYE</name>
<dbReference type="EMBL" id="CM020619">
    <property type="protein sequence ID" value="KAK1864602.1"/>
    <property type="molecule type" value="Genomic_DNA"/>
</dbReference>
<sequence>MPAADRAAAGLDAALTRAAGGAVRDDPRRVAKALRRAERAKAKRAAAWAARESATRGAMRGRVEQREANLAERAARSIG</sequence>
<comment type="caution">
    <text evidence="1">The sequence shown here is derived from an EMBL/GenBank/DDBJ whole genome shotgun (WGS) entry which is preliminary data.</text>
</comment>